<reference evidence="7 8" key="1">
    <citation type="submission" date="2019-06" db="EMBL/GenBank/DDBJ databases">
        <title>Genome of new Rhodobacteraceae sp. SM1903.</title>
        <authorList>
            <person name="Ren X."/>
        </authorList>
    </citation>
    <scope>NUCLEOTIDE SEQUENCE [LARGE SCALE GENOMIC DNA]</scope>
    <source>
        <strain evidence="7 8">SM1903</strain>
    </source>
</reference>
<evidence type="ECO:0000256" key="3">
    <source>
        <dbReference type="ARBA" id="ARBA00022448"/>
    </source>
</evidence>
<dbReference type="GO" id="GO:1904680">
    <property type="term" value="F:peptide transmembrane transporter activity"/>
    <property type="evidence" value="ECO:0007669"/>
    <property type="project" value="TreeGrafter"/>
</dbReference>
<evidence type="ECO:0000259" key="6">
    <source>
        <dbReference type="Pfam" id="PF00496"/>
    </source>
</evidence>
<dbReference type="Gene3D" id="3.90.76.10">
    <property type="entry name" value="Dipeptide-binding Protein, Domain 1"/>
    <property type="match status" value="1"/>
</dbReference>
<dbReference type="InterPro" id="IPR000914">
    <property type="entry name" value="SBP_5_dom"/>
</dbReference>
<dbReference type="GO" id="GO:0015833">
    <property type="term" value="P:peptide transport"/>
    <property type="evidence" value="ECO:0007669"/>
    <property type="project" value="TreeGrafter"/>
</dbReference>
<keyword evidence="3" id="KW-0813">Transport</keyword>
<dbReference type="SUPFAM" id="SSF53850">
    <property type="entry name" value="Periplasmic binding protein-like II"/>
    <property type="match status" value="1"/>
</dbReference>
<comment type="caution">
    <text evidence="7">The sequence shown here is derived from an EMBL/GenBank/DDBJ whole genome shotgun (WGS) entry which is preliminary data.</text>
</comment>
<evidence type="ECO:0000256" key="4">
    <source>
        <dbReference type="ARBA" id="ARBA00022729"/>
    </source>
</evidence>
<dbReference type="Pfam" id="PF00496">
    <property type="entry name" value="SBP_bac_5"/>
    <property type="match status" value="1"/>
</dbReference>
<dbReference type="PANTHER" id="PTHR30290:SF10">
    <property type="entry name" value="PERIPLASMIC OLIGOPEPTIDE-BINDING PROTEIN-RELATED"/>
    <property type="match status" value="1"/>
</dbReference>
<dbReference type="EMBL" id="VFFF01000001">
    <property type="protein sequence ID" value="TNY32644.1"/>
    <property type="molecule type" value="Genomic_DNA"/>
</dbReference>
<keyword evidence="4 5" id="KW-0732">Signal</keyword>
<feature type="domain" description="Solute-binding protein family 5" evidence="6">
    <location>
        <begin position="76"/>
        <end position="456"/>
    </location>
</feature>
<comment type="similarity">
    <text evidence="2">Belongs to the bacterial solute-binding protein 5 family.</text>
</comment>
<protein>
    <submittedName>
        <fullName evidence="7">Peptide ABC transporter substrate-binding protein</fullName>
    </submittedName>
</protein>
<dbReference type="OrthoDB" id="9803988at2"/>
<evidence type="ECO:0000256" key="1">
    <source>
        <dbReference type="ARBA" id="ARBA00004418"/>
    </source>
</evidence>
<accession>A0A5C5GEL7</accession>
<organism evidence="7 8">
    <name type="scientific">Pelagovum pacificum</name>
    <dbReference type="NCBI Taxonomy" id="2588711"/>
    <lineage>
        <taxon>Bacteria</taxon>
        <taxon>Pseudomonadati</taxon>
        <taxon>Pseudomonadota</taxon>
        <taxon>Alphaproteobacteria</taxon>
        <taxon>Rhodobacterales</taxon>
        <taxon>Paracoccaceae</taxon>
        <taxon>Pelagovum</taxon>
    </lineage>
</organism>
<dbReference type="PANTHER" id="PTHR30290">
    <property type="entry name" value="PERIPLASMIC BINDING COMPONENT OF ABC TRANSPORTER"/>
    <property type="match status" value="1"/>
</dbReference>
<feature type="signal peptide" evidence="5">
    <location>
        <begin position="1"/>
        <end position="27"/>
    </location>
</feature>
<evidence type="ECO:0000313" key="8">
    <source>
        <dbReference type="Proteomes" id="UP000314011"/>
    </source>
</evidence>
<dbReference type="Proteomes" id="UP000314011">
    <property type="component" value="Unassembled WGS sequence"/>
</dbReference>
<comment type="subcellular location">
    <subcellularLocation>
        <location evidence="1">Periplasm</location>
    </subcellularLocation>
</comment>
<dbReference type="Gene3D" id="3.10.105.10">
    <property type="entry name" value="Dipeptide-binding Protein, Domain 3"/>
    <property type="match status" value="1"/>
</dbReference>
<dbReference type="CDD" id="cd08504">
    <property type="entry name" value="PBP2_OppA"/>
    <property type="match status" value="1"/>
</dbReference>
<dbReference type="Gene3D" id="3.40.190.10">
    <property type="entry name" value="Periplasmic binding protein-like II"/>
    <property type="match status" value="1"/>
</dbReference>
<keyword evidence="8" id="KW-1185">Reference proteome</keyword>
<evidence type="ECO:0000313" key="7">
    <source>
        <dbReference type="EMBL" id="TNY32644.1"/>
    </source>
</evidence>
<sequence>MTTTGNVLMLKRLPKLAGALAVTTAMAAPALAQTTILAPGQNTVGTYMDYMKTVYDRATFAELLQIPIATFDKNFELTPMAAESWEQSEDGLTWTFNLRQDLVWSDGEPLTAEDYVYALERAATGGYDFAWYWDFAGGIAGWAEVTAGEADVDTLGLEAVDDYTIEVTTNAPKPYLPSVMSLWYPVPKHVVEELGDDWALSVDTIISSGPFEIESWEKSNNSVVFTASDSYAGPWPAQIDRLEVDPTLGAPEVGLPAFLAGDADYSFLNTGQLPVAEARYPDGIRRNAVFATSYLSFDMSSEPFDDVNVRRAFYYAIDRDELTSTVLRDIAIPAGSILPPGYPGYNPSVVEQAVFDPEMAQQYLADAGYPDGEGFPELEIWIREEGGYNSAIVPAMAQYLQAEFEENLGVSLTIRSQPSAEWMDGLLNKRGKLFISPYEYDYLDPSNFYGIFYNGGRHDYHVDAYDEVVAEADSESDWDTRYELYAEAEGIMIEEGMIVPLVHPITTAVISEELGGEASTPNELGFTPLDRLGHYFFTHLTK</sequence>
<dbReference type="PIRSF" id="PIRSF002741">
    <property type="entry name" value="MppA"/>
    <property type="match status" value="1"/>
</dbReference>
<dbReference type="GO" id="GO:0043190">
    <property type="term" value="C:ATP-binding cassette (ABC) transporter complex"/>
    <property type="evidence" value="ECO:0007669"/>
    <property type="project" value="InterPro"/>
</dbReference>
<dbReference type="InterPro" id="IPR039424">
    <property type="entry name" value="SBP_5"/>
</dbReference>
<feature type="chain" id="PRO_5023151939" evidence="5">
    <location>
        <begin position="28"/>
        <end position="542"/>
    </location>
</feature>
<evidence type="ECO:0000256" key="5">
    <source>
        <dbReference type="SAM" id="SignalP"/>
    </source>
</evidence>
<gene>
    <name evidence="7" type="ORF">FHY64_05015</name>
</gene>
<evidence type="ECO:0000256" key="2">
    <source>
        <dbReference type="ARBA" id="ARBA00005695"/>
    </source>
</evidence>
<dbReference type="AlphaFoldDB" id="A0A5C5GEL7"/>
<dbReference type="InterPro" id="IPR030678">
    <property type="entry name" value="Peptide/Ni-bd"/>
</dbReference>
<name>A0A5C5GEL7_9RHOB</name>
<dbReference type="GO" id="GO:0030288">
    <property type="term" value="C:outer membrane-bounded periplasmic space"/>
    <property type="evidence" value="ECO:0007669"/>
    <property type="project" value="UniProtKB-ARBA"/>
</dbReference>
<proteinExistence type="inferred from homology"/>